<dbReference type="RefSeq" id="WP_110336561.1">
    <property type="nucleotide sequence ID" value="NZ_MASU01000005.1"/>
</dbReference>
<proteinExistence type="predicted"/>
<accession>A0A318LVR3</accession>
<dbReference type="Proteomes" id="UP000247892">
    <property type="component" value="Unassembled WGS sequence"/>
</dbReference>
<dbReference type="InterPro" id="IPR051257">
    <property type="entry name" value="Diverse_CBS-Domain"/>
</dbReference>
<reference evidence="5 6" key="1">
    <citation type="submission" date="2016-07" db="EMBL/GenBank/DDBJ databases">
        <title>Draft genome sequence of Prauserella sp. YIM 121212, isolated from alkaline soil.</title>
        <authorList>
            <person name="Ruckert C."/>
            <person name="Albersmeier A."/>
            <person name="Jiang C.-L."/>
            <person name="Jiang Y."/>
            <person name="Kalinowski J."/>
            <person name="Schneider O."/>
            <person name="Winkler A."/>
            <person name="Zotchev S.B."/>
        </authorList>
    </citation>
    <scope>NUCLEOTIDE SEQUENCE [LARGE SCALE GENOMIC DNA]</scope>
    <source>
        <strain evidence="5 6">YIM 121212</strain>
    </source>
</reference>
<dbReference type="InterPro" id="IPR046342">
    <property type="entry name" value="CBS_dom_sf"/>
</dbReference>
<evidence type="ECO:0000313" key="6">
    <source>
        <dbReference type="Proteomes" id="UP000247892"/>
    </source>
</evidence>
<dbReference type="PROSITE" id="PS51371">
    <property type="entry name" value="CBS"/>
    <property type="match status" value="2"/>
</dbReference>
<dbReference type="SMART" id="SM00116">
    <property type="entry name" value="CBS"/>
    <property type="match status" value="2"/>
</dbReference>
<dbReference type="InterPro" id="IPR007055">
    <property type="entry name" value="BON_dom"/>
</dbReference>
<organism evidence="5 6">
    <name type="scientific">Prauserella flavalba</name>
    <dbReference type="NCBI Taxonomy" id="1477506"/>
    <lineage>
        <taxon>Bacteria</taxon>
        <taxon>Bacillati</taxon>
        <taxon>Actinomycetota</taxon>
        <taxon>Actinomycetes</taxon>
        <taxon>Pseudonocardiales</taxon>
        <taxon>Pseudonocardiaceae</taxon>
        <taxon>Prauserella</taxon>
    </lineage>
</organism>
<dbReference type="OrthoDB" id="9799454at2"/>
<evidence type="ECO:0000259" key="4">
    <source>
        <dbReference type="PROSITE" id="PS51371"/>
    </source>
</evidence>
<dbReference type="Gene3D" id="3.10.580.10">
    <property type="entry name" value="CBS-domain"/>
    <property type="match status" value="1"/>
</dbReference>
<sequence length="200" mass="21438">MLARDVMTAPVVTVTPETPVRTAAATLAARGFTALPVVNDEGWLLGVVTEIDLVRDRFPRDIRSPRLEDVSEPPPGATVGDVMTAPAVAVGVTLDVVGVVRVMLDEGLRSLPVVDGERVVGIVSRRDLVRMLARDDAMLARDVRNRLAMVSAPGRWGVHVDDGVVTLTDPKDDESDRHVATVLAESVPGVLRVRCVHETG</sequence>
<dbReference type="Pfam" id="PF00571">
    <property type="entry name" value="CBS"/>
    <property type="match status" value="2"/>
</dbReference>
<gene>
    <name evidence="5" type="ORF">BA062_14290</name>
</gene>
<name>A0A318LVR3_9PSEU</name>
<dbReference type="AlphaFoldDB" id="A0A318LVR3"/>
<dbReference type="PROSITE" id="PS50914">
    <property type="entry name" value="BON"/>
    <property type="match status" value="1"/>
</dbReference>
<dbReference type="InterPro" id="IPR000644">
    <property type="entry name" value="CBS_dom"/>
</dbReference>
<evidence type="ECO:0000256" key="2">
    <source>
        <dbReference type="PROSITE-ProRule" id="PRU00703"/>
    </source>
</evidence>
<dbReference type="EMBL" id="MASU01000005">
    <property type="protein sequence ID" value="PXY36547.1"/>
    <property type="molecule type" value="Genomic_DNA"/>
</dbReference>
<keyword evidence="1 2" id="KW-0129">CBS domain</keyword>
<dbReference type="PANTHER" id="PTHR43080:SF26">
    <property type="entry name" value="REGULATORY PROTEIN"/>
    <property type="match status" value="1"/>
</dbReference>
<evidence type="ECO:0000256" key="1">
    <source>
        <dbReference type="ARBA" id="ARBA00023122"/>
    </source>
</evidence>
<protein>
    <submittedName>
        <fullName evidence="5">CBS domain-containing protein</fullName>
    </submittedName>
</protein>
<dbReference type="PANTHER" id="PTHR43080">
    <property type="entry name" value="CBS DOMAIN-CONTAINING PROTEIN CBSX3, MITOCHONDRIAL"/>
    <property type="match status" value="1"/>
</dbReference>
<dbReference type="SUPFAM" id="SSF54631">
    <property type="entry name" value="CBS-domain pair"/>
    <property type="match status" value="1"/>
</dbReference>
<feature type="domain" description="BON" evidence="3">
    <location>
        <begin position="135"/>
        <end position="200"/>
    </location>
</feature>
<evidence type="ECO:0000313" key="5">
    <source>
        <dbReference type="EMBL" id="PXY36547.1"/>
    </source>
</evidence>
<comment type="caution">
    <text evidence="5">The sequence shown here is derived from an EMBL/GenBank/DDBJ whole genome shotgun (WGS) entry which is preliminary data.</text>
</comment>
<feature type="domain" description="CBS" evidence="4">
    <location>
        <begin position="7"/>
        <end position="64"/>
    </location>
</feature>
<feature type="domain" description="CBS" evidence="4">
    <location>
        <begin position="83"/>
        <end position="138"/>
    </location>
</feature>
<evidence type="ECO:0000259" key="3">
    <source>
        <dbReference type="PROSITE" id="PS50914"/>
    </source>
</evidence>
<keyword evidence="6" id="KW-1185">Reference proteome</keyword>